<dbReference type="STRING" id="1287681.M7SJ96"/>
<dbReference type="Proteomes" id="UP000012174">
    <property type="component" value="Unassembled WGS sequence"/>
</dbReference>
<name>M7SJ96_EUTLA</name>
<dbReference type="GO" id="GO:0000938">
    <property type="term" value="C:GARP complex"/>
    <property type="evidence" value="ECO:0007669"/>
    <property type="project" value="InterPro"/>
</dbReference>
<dbReference type="EMBL" id="KB707086">
    <property type="protein sequence ID" value="EMR64383.1"/>
    <property type="molecule type" value="Genomic_DNA"/>
</dbReference>
<feature type="domain" description="Vacuolar protein sorting-associated protein 54 C-terminal" evidence="8">
    <location>
        <begin position="75"/>
        <end position="213"/>
    </location>
</feature>
<evidence type="ECO:0000256" key="3">
    <source>
        <dbReference type="ARBA" id="ARBA00022448"/>
    </source>
</evidence>
<dbReference type="GO" id="GO:0005829">
    <property type="term" value="C:cytosol"/>
    <property type="evidence" value="ECO:0007669"/>
    <property type="project" value="GOC"/>
</dbReference>
<sequence length="370" mass="40732">MESDQWSAKDFAEKDTTLLERILECSTRDAAAWSEGSKIWEPYPDEEENAASGRPRAESNGATKEKTRSAVIDGESFILPNSAILCLEGMSHFLHLITSIPSMASDISTSLIAYLQLFNSRCTQLILGAGATRSAGLKNITTRHLALAAQALSFIATLIPHVREFVRRHAATGPNVHNAAVANLMGEFDKVRRLFQEHQNNIYDKFVEIMTGRAVAHVKTMKALDWDTPTEAAVNLYMEALVKETVTLHRVLSKHLPDGAVQMIMVQVFEGFKSQLGQALDGLQPEGKVGIQRMEQDINFLISRLNKIEGFGDTGEKLLAIVKTKKVEDPPPDQVEAEDEKNGDASGDVTKADETKSSNEEPKEVVAESK</sequence>
<dbReference type="OrthoDB" id="10259024at2759"/>
<evidence type="ECO:0000256" key="7">
    <source>
        <dbReference type="SAM" id="MobiDB-lite"/>
    </source>
</evidence>
<organism evidence="9 10">
    <name type="scientific">Eutypa lata (strain UCR-EL1)</name>
    <name type="common">Grapevine dieback disease fungus</name>
    <name type="synonym">Eutypa armeniacae</name>
    <dbReference type="NCBI Taxonomy" id="1287681"/>
    <lineage>
        <taxon>Eukaryota</taxon>
        <taxon>Fungi</taxon>
        <taxon>Dikarya</taxon>
        <taxon>Ascomycota</taxon>
        <taxon>Pezizomycotina</taxon>
        <taxon>Sordariomycetes</taxon>
        <taxon>Xylariomycetidae</taxon>
        <taxon>Xylariales</taxon>
        <taxon>Diatrypaceae</taxon>
        <taxon>Eutypa</taxon>
    </lineage>
</organism>
<dbReference type="GO" id="GO:0015031">
    <property type="term" value="P:protein transport"/>
    <property type="evidence" value="ECO:0007669"/>
    <property type="project" value="UniProtKB-KW"/>
</dbReference>
<evidence type="ECO:0000313" key="10">
    <source>
        <dbReference type="Proteomes" id="UP000012174"/>
    </source>
</evidence>
<comment type="subcellular location">
    <subcellularLocation>
        <location evidence="1">Golgi apparatus</location>
        <location evidence="1">trans-Golgi network</location>
    </subcellularLocation>
</comment>
<feature type="region of interest" description="Disordered" evidence="7">
    <location>
        <begin position="323"/>
        <end position="370"/>
    </location>
</feature>
<reference evidence="10" key="1">
    <citation type="journal article" date="2013" name="Genome Announc.">
        <title>Draft genome sequence of the grapevine dieback fungus Eutypa lata UCR-EL1.</title>
        <authorList>
            <person name="Blanco-Ulate B."/>
            <person name="Rolshausen P.E."/>
            <person name="Cantu D."/>
        </authorList>
    </citation>
    <scope>NUCLEOTIDE SEQUENCE [LARGE SCALE GENOMIC DNA]</scope>
    <source>
        <strain evidence="10">UCR-EL1</strain>
    </source>
</reference>
<proteinExistence type="inferred from homology"/>
<keyword evidence="3" id="KW-0813">Transport</keyword>
<dbReference type="HOGENOM" id="CLU_036101_0_0_1"/>
<dbReference type="GO" id="GO:0019905">
    <property type="term" value="F:syntaxin binding"/>
    <property type="evidence" value="ECO:0007669"/>
    <property type="project" value="TreeGrafter"/>
</dbReference>
<keyword evidence="5" id="KW-0333">Golgi apparatus</keyword>
<comment type="similarity">
    <text evidence="2">Belongs to the VPS54 family.</text>
</comment>
<evidence type="ECO:0000256" key="5">
    <source>
        <dbReference type="ARBA" id="ARBA00023034"/>
    </source>
</evidence>
<dbReference type="InterPro" id="IPR039745">
    <property type="entry name" value="Vps54"/>
</dbReference>
<dbReference type="Gene3D" id="1.20.1280.130">
    <property type="match status" value="1"/>
</dbReference>
<evidence type="ECO:0000259" key="8">
    <source>
        <dbReference type="Pfam" id="PF07928"/>
    </source>
</evidence>
<evidence type="ECO:0000256" key="4">
    <source>
        <dbReference type="ARBA" id="ARBA00022927"/>
    </source>
</evidence>
<dbReference type="eggNOG" id="KOG2115">
    <property type="taxonomic scope" value="Eukaryota"/>
</dbReference>
<dbReference type="Gene3D" id="6.10.250.860">
    <property type="match status" value="1"/>
</dbReference>
<accession>M7SJ96</accession>
<dbReference type="GO" id="GO:0042147">
    <property type="term" value="P:retrograde transport, endosome to Golgi"/>
    <property type="evidence" value="ECO:0007669"/>
    <property type="project" value="InterPro"/>
</dbReference>
<keyword evidence="10" id="KW-1185">Reference proteome</keyword>
<dbReference type="GO" id="GO:0006896">
    <property type="term" value="P:Golgi to vacuole transport"/>
    <property type="evidence" value="ECO:0007669"/>
    <property type="project" value="TreeGrafter"/>
</dbReference>
<feature type="region of interest" description="Disordered" evidence="7">
    <location>
        <begin position="37"/>
        <end position="67"/>
    </location>
</feature>
<evidence type="ECO:0000256" key="6">
    <source>
        <dbReference type="ARBA" id="ARBA00023054"/>
    </source>
</evidence>
<evidence type="ECO:0000256" key="1">
    <source>
        <dbReference type="ARBA" id="ARBA00004601"/>
    </source>
</evidence>
<dbReference type="PANTHER" id="PTHR12965:SF0">
    <property type="entry name" value="VACUOLAR PROTEIN SORTING-ASSOCIATED PROTEIN 54"/>
    <property type="match status" value="1"/>
</dbReference>
<dbReference type="Pfam" id="PF07928">
    <property type="entry name" value="Vps54"/>
    <property type="match status" value="1"/>
</dbReference>
<protein>
    <submittedName>
        <fullName evidence="9">Putative garp complex component protein</fullName>
    </submittedName>
</protein>
<dbReference type="OMA" id="CIREMEK"/>
<keyword evidence="4" id="KW-0653">Protein transport</keyword>
<feature type="compositionally biased region" description="Basic and acidic residues" evidence="7">
    <location>
        <begin position="350"/>
        <end position="370"/>
    </location>
</feature>
<gene>
    <name evidence="9" type="ORF">UCREL1_8671</name>
</gene>
<evidence type="ECO:0000256" key="2">
    <source>
        <dbReference type="ARBA" id="ARBA00009150"/>
    </source>
</evidence>
<dbReference type="InterPro" id="IPR012501">
    <property type="entry name" value="Vps54_C"/>
</dbReference>
<evidence type="ECO:0000313" key="9">
    <source>
        <dbReference type="EMBL" id="EMR64383.1"/>
    </source>
</evidence>
<dbReference type="KEGG" id="ela:UCREL1_8671"/>
<dbReference type="PANTHER" id="PTHR12965">
    <property type="entry name" value="VACUOLAR PROTEIN SORTING 54"/>
    <property type="match status" value="1"/>
</dbReference>
<dbReference type="AlphaFoldDB" id="M7SJ96"/>
<keyword evidence="6" id="KW-0175">Coiled coil</keyword>